<protein>
    <submittedName>
        <fullName evidence="3">Kinase-like domain-containing protein</fullName>
    </submittedName>
</protein>
<evidence type="ECO:0000259" key="2">
    <source>
        <dbReference type="PROSITE" id="PS50011"/>
    </source>
</evidence>
<dbReference type="SMART" id="SM00220">
    <property type="entry name" value="S_TKc"/>
    <property type="match status" value="1"/>
</dbReference>
<keyword evidence="4" id="KW-1185">Reference proteome</keyword>
<dbReference type="InterPro" id="IPR011009">
    <property type="entry name" value="Kinase-like_dom_sf"/>
</dbReference>
<dbReference type="GO" id="GO:0004674">
    <property type="term" value="F:protein serine/threonine kinase activity"/>
    <property type="evidence" value="ECO:0007669"/>
    <property type="project" value="TreeGrafter"/>
</dbReference>
<dbReference type="InterPro" id="IPR000719">
    <property type="entry name" value="Prot_kinase_dom"/>
</dbReference>
<sequence>MVDSKESTEFSERTEAFSQSEFEARLRAARRQEEEHKLALSSTVSLDSLVIPPDEDVRILFRPTRNPVSLDNCRWLALRAEVAEKDEQAQHKVLAVTQTSRDIKFSVRIPGDMMSPTLWCELYYDPASDKLILVNRSGHPFILSRASTTTSGDIEEYEVNPGFNKDVFPGTWRIRFYNSDVHVLDFRILEKKPTLFRIPSMDSSTPSQLVRKRSHVGDEEEDNSSNKKARASEAIELKREDSDIKDIKKEHEDGVIMFLPAKTKPLVFPIPTGEKKELVSANNRRELVASDGNLLQIQPDETVQVTGGGCELDEYTLTKKSDIASSSLSSVFTADHSQVPDGVIVVKVLKTRTPATVNNTAMESRNVIHQADVWLRELQYQENLQHKSIVRLYGGDARFLSLYMEHVDARDLASKGMWRRMENDRFVGDRSDARRIVRDIASALHYIHGRGLVHNDIKPANILYSRERGAVLCDLGLSTRARDPPSIGGTPWYIPPEFIALKQRGAPSDVWALGVTMLYVMGKIAFPDARGNRAHPQHLHWLIAKVHPNPRDRNPQPSAVKHMQQWLAEVNIARAQLDTRDEQERLVYDMLSPNPNQRVTMREIMARVHEQITEK</sequence>
<feature type="region of interest" description="Disordered" evidence="1">
    <location>
        <begin position="199"/>
        <end position="234"/>
    </location>
</feature>
<evidence type="ECO:0000313" key="4">
    <source>
        <dbReference type="Proteomes" id="UP001281003"/>
    </source>
</evidence>
<dbReference type="InterPro" id="IPR008271">
    <property type="entry name" value="Ser/Thr_kinase_AS"/>
</dbReference>
<dbReference type="PANTHER" id="PTHR24359:SF1">
    <property type="entry name" value="INHIBITOR OF NUCLEAR FACTOR KAPPA-B KINASE EPSILON SUBUNIT HOMOLOG 1-RELATED"/>
    <property type="match status" value="1"/>
</dbReference>
<dbReference type="PROSITE" id="PS50011">
    <property type="entry name" value="PROTEIN_KINASE_DOM"/>
    <property type="match status" value="1"/>
</dbReference>
<dbReference type="Pfam" id="PF00069">
    <property type="entry name" value="Pkinase"/>
    <property type="match status" value="1"/>
</dbReference>
<feature type="domain" description="Protein kinase" evidence="2">
    <location>
        <begin position="317"/>
        <end position="612"/>
    </location>
</feature>
<keyword evidence="3" id="KW-0418">Kinase</keyword>
<organism evidence="3 4">
    <name type="scientific">Sordaria brevicollis</name>
    <dbReference type="NCBI Taxonomy" id="83679"/>
    <lineage>
        <taxon>Eukaryota</taxon>
        <taxon>Fungi</taxon>
        <taxon>Dikarya</taxon>
        <taxon>Ascomycota</taxon>
        <taxon>Pezizomycotina</taxon>
        <taxon>Sordariomycetes</taxon>
        <taxon>Sordariomycetidae</taxon>
        <taxon>Sordariales</taxon>
        <taxon>Sordariaceae</taxon>
        <taxon>Sordaria</taxon>
    </lineage>
</organism>
<feature type="compositionally biased region" description="Basic and acidic residues" evidence="1">
    <location>
        <begin position="1"/>
        <end position="15"/>
    </location>
</feature>
<keyword evidence="3" id="KW-0808">Transferase</keyword>
<reference evidence="3" key="1">
    <citation type="journal article" date="2023" name="Mol. Phylogenet. Evol.">
        <title>Genome-scale phylogeny and comparative genomics of the fungal order Sordariales.</title>
        <authorList>
            <person name="Hensen N."/>
            <person name="Bonometti L."/>
            <person name="Westerberg I."/>
            <person name="Brannstrom I.O."/>
            <person name="Guillou S."/>
            <person name="Cros-Aarteil S."/>
            <person name="Calhoun S."/>
            <person name="Haridas S."/>
            <person name="Kuo A."/>
            <person name="Mondo S."/>
            <person name="Pangilinan J."/>
            <person name="Riley R."/>
            <person name="LaButti K."/>
            <person name="Andreopoulos B."/>
            <person name="Lipzen A."/>
            <person name="Chen C."/>
            <person name="Yan M."/>
            <person name="Daum C."/>
            <person name="Ng V."/>
            <person name="Clum A."/>
            <person name="Steindorff A."/>
            <person name="Ohm R.A."/>
            <person name="Martin F."/>
            <person name="Silar P."/>
            <person name="Natvig D.O."/>
            <person name="Lalanne C."/>
            <person name="Gautier V."/>
            <person name="Ament-Velasquez S.L."/>
            <person name="Kruys A."/>
            <person name="Hutchinson M.I."/>
            <person name="Powell A.J."/>
            <person name="Barry K."/>
            <person name="Miller A.N."/>
            <person name="Grigoriev I.V."/>
            <person name="Debuchy R."/>
            <person name="Gladieux P."/>
            <person name="Hiltunen Thoren M."/>
            <person name="Johannesson H."/>
        </authorList>
    </citation>
    <scope>NUCLEOTIDE SEQUENCE</scope>
    <source>
        <strain evidence="3">FGSC 1904</strain>
    </source>
</reference>
<feature type="region of interest" description="Disordered" evidence="1">
    <location>
        <begin position="1"/>
        <end position="20"/>
    </location>
</feature>
<accession>A0AAE0P9H1</accession>
<dbReference type="Proteomes" id="UP001281003">
    <property type="component" value="Unassembled WGS sequence"/>
</dbReference>
<evidence type="ECO:0000256" key="1">
    <source>
        <dbReference type="SAM" id="MobiDB-lite"/>
    </source>
</evidence>
<name>A0AAE0P9H1_SORBR</name>
<comment type="caution">
    <text evidence="3">The sequence shown here is derived from an EMBL/GenBank/DDBJ whole genome shotgun (WGS) entry which is preliminary data.</text>
</comment>
<gene>
    <name evidence="3" type="ORF">B0T20DRAFT_45220</name>
</gene>
<dbReference type="Gene3D" id="1.10.510.10">
    <property type="entry name" value="Transferase(Phosphotransferase) domain 1"/>
    <property type="match status" value="1"/>
</dbReference>
<dbReference type="GO" id="GO:0005524">
    <property type="term" value="F:ATP binding"/>
    <property type="evidence" value="ECO:0007669"/>
    <property type="project" value="InterPro"/>
</dbReference>
<dbReference type="SUPFAM" id="SSF56112">
    <property type="entry name" value="Protein kinase-like (PK-like)"/>
    <property type="match status" value="1"/>
</dbReference>
<proteinExistence type="predicted"/>
<evidence type="ECO:0000313" key="3">
    <source>
        <dbReference type="EMBL" id="KAK3395789.1"/>
    </source>
</evidence>
<dbReference type="PROSITE" id="PS00108">
    <property type="entry name" value="PROTEIN_KINASE_ST"/>
    <property type="match status" value="1"/>
</dbReference>
<dbReference type="AlphaFoldDB" id="A0AAE0P9H1"/>
<dbReference type="PANTHER" id="PTHR24359">
    <property type="entry name" value="SERINE/THREONINE-PROTEIN KINASE SBK1"/>
    <property type="match status" value="1"/>
</dbReference>
<dbReference type="EMBL" id="JAUTDP010000010">
    <property type="protein sequence ID" value="KAK3395789.1"/>
    <property type="molecule type" value="Genomic_DNA"/>
</dbReference>
<reference evidence="3" key="2">
    <citation type="submission" date="2023-07" db="EMBL/GenBank/DDBJ databases">
        <authorList>
            <consortium name="Lawrence Berkeley National Laboratory"/>
            <person name="Haridas S."/>
            <person name="Hensen N."/>
            <person name="Bonometti L."/>
            <person name="Westerberg I."/>
            <person name="Brannstrom I.O."/>
            <person name="Guillou S."/>
            <person name="Cros-Aarteil S."/>
            <person name="Calhoun S."/>
            <person name="Kuo A."/>
            <person name="Mondo S."/>
            <person name="Pangilinan J."/>
            <person name="Riley R."/>
            <person name="LaButti K."/>
            <person name="Andreopoulos B."/>
            <person name="Lipzen A."/>
            <person name="Chen C."/>
            <person name="Yanf M."/>
            <person name="Daum C."/>
            <person name="Ng V."/>
            <person name="Clum A."/>
            <person name="Steindorff A."/>
            <person name="Ohm R."/>
            <person name="Martin F."/>
            <person name="Silar P."/>
            <person name="Natvig D."/>
            <person name="Lalanne C."/>
            <person name="Gautier V."/>
            <person name="Ament-velasquez S.L."/>
            <person name="Kruys A."/>
            <person name="Hutchinson M.I."/>
            <person name="Powell A.J."/>
            <person name="Barry K."/>
            <person name="Miller A.N."/>
            <person name="Grigoriev I.V."/>
            <person name="Debuchy R."/>
            <person name="Gladieux P."/>
            <person name="Thoren M.H."/>
            <person name="Johannesson H."/>
        </authorList>
    </citation>
    <scope>NUCLEOTIDE SEQUENCE</scope>
    <source>
        <strain evidence="3">FGSC 1904</strain>
    </source>
</reference>